<dbReference type="PANTHER" id="PTHR12126:SF16">
    <property type="entry name" value="MIOREX COMPLEX COMPONENT 2"/>
    <property type="match status" value="1"/>
</dbReference>
<dbReference type="EMBL" id="CAUJNA010002179">
    <property type="protein sequence ID" value="CAJ1390955.1"/>
    <property type="molecule type" value="Genomic_DNA"/>
</dbReference>
<evidence type="ECO:0000313" key="2">
    <source>
        <dbReference type="EMBL" id="CAJ1390955.1"/>
    </source>
</evidence>
<proteinExistence type="predicted"/>
<protein>
    <recommendedName>
        <fullName evidence="1">NAD-dependent epimerase/dehydratase domain-containing protein</fullName>
    </recommendedName>
</protein>
<dbReference type="Proteomes" id="UP001178507">
    <property type="component" value="Unassembled WGS sequence"/>
</dbReference>
<sequence length="246" mass="26053">MAGRTLVFGGRGFVGAAVCRELAKRGLPAASLGRSKPASAAESANVEEISGVDALNPETFEALMPGARAVVIAVGEPPWIRDKERAMRSNGTTNISILETAAKHKIPRVVLVNATMPSWSLIAPYREGKLAAEKAALSYPEKCGSECHVLVVKPGAITGTRLEGTTSVPLWIFMEPMRLVMSLLSRPCEAMESCWPGLFGGVLRPPVRVEEIAAAAADAVEAETLKGVQELGTKQLVGYSSPSKED</sequence>
<dbReference type="GO" id="GO:0044877">
    <property type="term" value="F:protein-containing complex binding"/>
    <property type="evidence" value="ECO:0007669"/>
    <property type="project" value="TreeGrafter"/>
</dbReference>
<keyword evidence="3" id="KW-1185">Reference proteome</keyword>
<gene>
    <name evidence="2" type="ORF">EVOR1521_LOCUS16235</name>
</gene>
<dbReference type="GO" id="GO:0005739">
    <property type="term" value="C:mitochondrion"/>
    <property type="evidence" value="ECO:0007669"/>
    <property type="project" value="TreeGrafter"/>
</dbReference>
<dbReference type="SUPFAM" id="SSF51735">
    <property type="entry name" value="NAD(P)-binding Rossmann-fold domains"/>
    <property type="match status" value="1"/>
</dbReference>
<comment type="caution">
    <text evidence="2">The sequence shown here is derived from an EMBL/GenBank/DDBJ whole genome shotgun (WGS) entry which is preliminary data.</text>
</comment>
<reference evidence="2" key="1">
    <citation type="submission" date="2023-08" db="EMBL/GenBank/DDBJ databases">
        <authorList>
            <person name="Chen Y."/>
            <person name="Shah S."/>
            <person name="Dougan E. K."/>
            <person name="Thang M."/>
            <person name="Chan C."/>
        </authorList>
    </citation>
    <scope>NUCLEOTIDE SEQUENCE</scope>
</reference>
<dbReference type="AlphaFoldDB" id="A0AA36N550"/>
<dbReference type="Gene3D" id="3.40.50.720">
    <property type="entry name" value="NAD(P)-binding Rossmann-like Domain"/>
    <property type="match status" value="1"/>
</dbReference>
<accession>A0AA36N550</accession>
<dbReference type="Pfam" id="PF01370">
    <property type="entry name" value="Epimerase"/>
    <property type="match status" value="1"/>
</dbReference>
<feature type="domain" description="NAD-dependent epimerase/dehydratase" evidence="1">
    <location>
        <begin position="6"/>
        <end position="161"/>
    </location>
</feature>
<dbReference type="InterPro" id="IPR001509">
    <property type="entry name" value="Epimerase_deHydtase"/>
</dbReference>
<dbReference type="PANTHER" id="PTHR12126">
    <property type="entry name" value="NADH-UBIQUINONE OXIDOREDUCTASE 39 KDA SUBUNIT-RELATED"/>
    <property type="match status" value="1"/>
</dbReference>
<dbReference type="InterPro" id="IPR051207">
    <property type="entry name" value="ComplexI_NDUFA9_subunit"/>
</dbReference>
<evidence type="ECO:0000259" key="1">
    <source>
        <dbReference type="Pfam" id="PF01370"/>
    </source>
</evidence>
<name>A0AA36N550_9DINO</name>
<dbReference type="InterPro" id="IPR036291">
    <property type="entry name" value="NAD(P)-bd_dom_sf"/>
</dbReference>
<evidence type="ECO:0000313" key="3">
    <source>
        <dbReference type="Proteomes" id="UP001178507"/>
    </source>
</evidence>
<organism evidence="2 3">
    <name type="scientific">Effrenium voratum</name>
    <dbReference type="NCBI Taxonomy" id="2562239"/>
    <lineage>
        <taxon>Eukaryota</taxon>
        <taxon>Sar</taxon>
        <taxon>Alveolata</taxon>
        <taxon>Dinophyceae</taxon>
        <taxon>Suessiales</taxon>
        <taxon>Symbiodiniaceae</taxon>
        <taxon>Effrenium</taxon>
    </lineage>
</organism>